<reference evidence="2" key="1">
    <citation type="journal article" date="2023" name="G3 (Bethesda)">
        <title>Genome assembly and association tests identify interacting loci associated with vigor, precocity, and sex in interspecific pistachio rootstocks.</title>
        <authorList>
            <person name="Palmer W."/>
            <person name="Jacygrad E."/>
            <person name="Sagayaradj S."/>
            <person name="Cavanaugh K."/>
            <person name="Han R."/>
            <person name="Bertier L."/>
            <person name="Beede B."/>
            <person name="Kafkas S."/>
            <person name="Golino D."/>
            <person name="Preece J."/>
            <person name="Michelmore R."/>
        </authorList>
    </citation>
    <scope>NUCLEOTIDE SEQUENCE [LARGE SCALE GENOMIC DNA]</scope>
</reference>
<protein>
    <submittedName>
        <fullName evidence="1">Uncharacterized protein</fullName>
    </submittedName>
</protein>
<evidence type="ECO:0000313" key="2">
    <source>
        <dbReference type="Proteomes" id="UP001164250"/>
    </source>
</evidence>
<comment type="caution">
    <text evidence="1">The sequence shown here is derived from an EMBL/GenBank/DDBJ whole genome shotgun (WGS) entry which is preliminary data.</text>
</comment>
<name>A0ACC1AZH7_9ROSI</name>
<organism evidence="1 2">
    <name type="scientific">Pistacia atlantica</name>
    <dbReference type="NCBI Taxonomy" id="434234"/>
    <lineage>
        <taxon>Eukaryota</taxon>
        <taxon>Viridiplantae</taxon>
        <taxon>Streptophyta</taxon>
        <taxon>Embryophyta</taxon>
        <taxon>Tracheophyta</taxon>
        <taxon>Spermatophyta</taxon>
        <taxon>Magnoliopsida</taxon>
        <taxon>eudicotyledons</taxon>
        <taxon>Gunneridae</taxon>
        <taxon>Pentapetalae</taxon>
        <taxon>rosids</taxon>
        <taxon>malvids</taxon>
        <taxon>Sapindales</taxon>
        <taxon>Anacardiaceae</taxon>
        <taxon>Pistacia</taxon>
    </lineage>
</organism>
<gene>
    <name evidence="1" type="ORF">Patl1_26071</name>
</gene>
<dbReference type="EMBL" id="CM047903">
    <property type="protein sequence ID" value="KAJ0092067.1"/>
    <property type="molecule type" value="Genomic_DNA"/>
</dbReference>
<accession>A0ACC1AZH7</accession>
<dbReference type="Proteomes" id="UP001164250">
    <property type="component" value="Chromosome 7"/>
</dbReference>
<keyword evidence="2" id="KW-1185">Reference proteome</keyword>
<evidence type="ECO:0000313" key="1">
    <source>
        <dbReference type="EMBL" id="KAJ0092067.1"/>
    </source>
</evidence>
<proteinExistence type="predicted"/>
<sequence length="500" mass="56793">MKSTGKRKTKRKNRERKRRRTGIKIKIKIKVATQMRRDFQGNLRIMMEREPPMRKNCFQNLRVHNGEKFIQKDKEKNRDSSSISSEKKVAGQFSGYSGEKLSQNSYLAGDSKDSKFFQELGRRVRDEDRATGNQLVEKFTSTDRKRDEGVVRLVAKAIHSLDGGKEKKKDKRGGDERKLDEHGVRDDARFSGHAMFQSLAGVVQTRTEGVPRPLEKDVESKTEGKENTKKKEGDDKRGDKHKDKDREKKGQGKEKDRDKEKKKEEKAKMKSEHKKVEKDILKDKKKNDLLGTHGMKTLRLPNSSDKNAISEANIRKRKDSETNGFYHDVPFCWELMTAGLISCQGPSSSPHSSTETNKLTRPVSSSYPLTETNVVPRPTSSPHPLTGNGKILEPGQTSALFTSDRQAKSLFTTVQADQIAEVSMNPPHPDSKYLNQILSVPKREELSKDHDLEWLIHGSDSQLQKPKVISPGNDEMPEVWAEAMRIESADVCALPYVIPF</sequence>